<dbReference type="OrthoDB" id="9809766at2"/>
<reference evidence="3 4" key="1">
    <citation type="submission" date="2019-10" db="EMBL/GenBank/DDBJ databases">
        <title>Draft whole-genome sequence of the purple nonsulfur photosynthetic bacterium Roseospira navarrensis DSM 15114.</title>
        <authorList>
            <person name="Kyndt J.A."/>
            <person name="Meyer T.E."/>
        </authorList>
    </citation>
    <scope>NUCLEOTIDE SEQUENCE [LARGE SCALE GENOMIC DNA]</scope>
    <source>
        <strain evidence="3 4">DSM 15114</strain>
    </source>
</reference>
<keyword evidence="2" id="KW-0812">Transmembrane</keyword>
<sequence length="701" mass="72048">MTPARDRSDDEASTRGAGRPRVGRPRPVLGALVLGLLAVLLLAGPSALVGWRLLETEARTATMPAVHHAALDHATVARAAEGLRGLTRQIRHAAPGPSGAEARRQALARLRVLTADPLWRAGLPPDFGVALETATAAAARLATASARQTLWHALIAAALDRLERLAQSAPTPGPTVDADDAAPGRAVLLARLHAVLAQAGAASGPALSVLEADARRLAARAIAAGPDPDAPRLGGSPFAIHGAIAEALDIPAYRRADLSDQVTRDTLWAQADGALARAADIALQAAETGLRGADGVLSAETARLRAALLALGLAGTAVLLAVGWIALAGHARPLARLVARARALGFEPANRPAVGESASWATLERLVTATEADAAVDRAARDAEADARRDQETLSGALLGAAPEAVVGRNLAEAARVLDGLLDAVRAQATLARSEARLLSTPGGGRRDDVSSERAALAAHLVGEACAALADQAGEAAHLVSALRLMSSPEAGGRGRAPLAMDRVMREVATVLTPRLASRGVRLDLRCPMSATVEAAPGILTAVVCYIIEAAMLRAEDAVDRTADAPTFPLSGIVVDVALGSDARVRLTIDDDGPMPAEGLLALIHPPRMARGLRRAPERLAHALREAPDAAALLLADGLARAALGEALDIVEGAGRGTRVSLSLPLQAGDGPDDSLPPDWTRDDSGEDPGLPMIRTGLTRG</sequence>
<feature type="region of interest" description="Disordered" evidence="1">
    <location>
        <begin position="1"/>
        <end position="22"/>
    </location>
</feature>
<feature type="transmembrane region" description="Helical" evidence="2">
    <location>
        <begin position="306"/>
        <end position="327"/>
    </location>
</feature>
<feature type="region of interest" description="Disordered" evidence="1">
    <location>
        <begin position="663"/>
        <end position="701"/>
    </location>
</feature>
<evidence type="ECO:0000313" key="4">
    <source>
        <dbReference type="Proteomes" id="UP000434582"/>
    </source>
</evidence>
<feature type="transmembrane region" description="Helical" evidence="2">
    <location>
        <begin position="28"/>
        <end position="54"/>
    </location>
</feature>
<evidence type="ECO:0000313" key="3">
    <source>
        <dbReference type="EMBL" id="MQX36107.1"/>
    </source>
</evidence>
<protein>
    <submittedName>
        <fullName evidence="3">Uncharacterized protein</fullName>
    </submittedName>
</protein>
<dbReference type="EMBL" id="WIVE01000013">
    <property type="protein sequence ID" value="MQX36107.1"/>
    <property type="molecule type" value="Genomic_DNA"/>
</dbReference>
<feature type="compositionally biased region" description="Basic and acidic residues" evidence="1">
    <location>
        <begin position="1"/>
        <end position="13"/>
    </location>
</feature>
<keyword evidence="2" id="KW-1133">Transmembrane helix</keyword>
<keyword evidence="2" id="KW-0472">Membrane</keyword>
<organism evidence="3 4">
    <name type="scientific">Roseospira navarrensis</name>
    <dbReference type="NCBI Taxonomy" id="140058"/>
    <lineage>
        <taxon>Bacteria</taxon>
        <taxon>Pseudomonadati</taxon>
        <taxon>Pseudomonadota</taxon>
        <taxon>Alphaproteobacteria</taxon>
        <taxon>Rhodospirillales</taxon>
        <taxon>Rhodospirillaceae</taxon>
        <taxon>Roseospira</taxon>
    </lineage>
</organism>
<evidence type="ECO:0000256" key="1">
    <source>
        <dbReference type="SAM" id="MobiDB-lite"/>
    </source>
</evidence>
<evidence type="ECO:0000256" key="2">
    <source>
        <dbReference type="SAM" id="Phobius"/>
    </source>
</evidence>
<proteinExistence type="predicted"/>
<accession>A0A7X1ZEU6</accession>
<gene>
    <name evidence="3" type="ORF">GHC57_06205</name>
</gene>
<name>A0A7X1ZEU6_9PROT</name>
<keyword evidence="4" id="KW-1185">Reference proteome</keyword>
<dbReference type="AlphaFoldDB" id="A0A7X1ZEU6"/>
<dbReference type="RefSeq" id="WP_153342280.1">
    <property type="nucleotide sequence ID" value="NZ_WIVE01000013.1"/>
</dbReference>
<dbReference type="Proteomes" id="UP000434582">
    <property type="component" value="Unassembled WGS sequence"/>
</dbReference>
<comment type="caution">
    <text evidence="3">The sequence shown here is derived from an EMBL/GenBank/DDBJ whole genome shotgun (WGS) entry which is preliminary data.</text>
</comment>